<dbReference type="GO" id="GO:0032259">
    <property type="term" value="P:methylation"/>
    <property type="evidence" value="ECO:0007669"/>
    <property type="project" value="UniProtKB-KW"/>
</dbReference>
<protein>
    <submittedName>
        <fullName evidence="3">Methyltransferase type 11</fullName>
    </submittedName>
</protein>
<keyword evidence="3" id="KW-0808">Transferase</keyword>
<dbReference type="InParanoid" id="Q01SZ4"/>
<dbReference type="SUPFAM" id="SSF53335">
    <property type="entry name" value="S-adenosyl-L-methionine-dependent methyltransferases"/>
    <property type="match status" value="1"/>
</dbReference>
<feature type="domain" description="Methyltransferase type 11" evidence="2">
    <location>
        <begin position="43"/>
        <end position="127"/>
    </location>
</feature>
<name>Q01SZ4_SOLUE</name>
<dbReference type="OrthoDB" id="8936324at2"/>
<evidence type="ECO:0000259" key="2">
    <source>
        <dbReference type="Pfam" id="PF08241"/>
    </source>
</evidence>
<accession>Q01SZ4</accession>
<dbReference type="CDD" id="cd02440">
    <property type="entry name" value="AdoMet_MTases"/>
    <property type="match status" value="1"/>
</dbReference>
<dbReference type="HOGENOM" id="CLU_080435_0_0_0"/>
<organism evidence="3">
    <name type="scientific">Solibacter usitatus (strain Ellin6076)</name>
    <dbReference type="NCBI Taxonomy" id="234267"/>
    <lineage>
        <taxon>Bacteria</taxon>
        <taxon>Pseudomonadati</taxon>
        <taxon>Acidobacteriota</taxon>
        <taxon>Terriglobia</taxon>
        <taxon>Bryobacterales</taxon>
        <taxon>Solibacteraceae</taxon>
        <taxon>Candidatus Solibacter</taxon>
    </lineage>
</organism>
<keyword evidence="1" id="KW-1133">Transmembrane helix</keyword>
<dbReference type="STRING" id="234267.Acid_6300"/>
<feature type="transmembrane region" description="Helical" evidence="1">
    <location>
        <begin position="192"/>
        <end position="212"/>
    </location>
</feature>
<proteinExistence type="predicted"/>
<keyword evidence="3" id="KW-0489">Methyltransferase</keyword>
<dbReference type="GO" id="GO:0008757">
    <property type="term" value="F:S-adenosylmethionine-dependent methyltransferase activity"/>
    <property type="evidence" value="ECO:0007669"/>
    <property type="project" value="InterPro"/>
</dbReference>
<dbReference type="Gene3D" id="3.40.50.150">
    <property type="entry name" value="Vaccinia Virus protein VP39"/>
    <property type="match status" value="1"/>
</dbReference>
<keyword evidence="1" id="KW-0812">Transmembrane</keyword>
<keyword evidence="1" id="KW-0472">Membrane</keyword>
<gene>
    <name evidence="3" type="ordered locus">Acid_6300</name>
</gene>
<dbReference type="Pfam" id="PF08241">
    <property type="entry name" value="Methyltransf_11"/>
    <property type="match status" value="1"/>
</dbReference>
<reference evidence="3" key="1">
    <citation type="submission" date="2006-10" db="EMBL/GenBank/DDBJ databases">
        <title>Complete sequence of Solibacter usitatus Ellin6076.</title>
        <authorList>
            <consortium name="US DOE Joint Genome Institute"/>
            <person name="Copeland A."/>
            <person name="Lucas S."/>
            <person name="Lapidus A."/>
            <person name="Barry K."/>
            <person name="Detter J.C."/>
            <person name="Glavina del Rio T."/>
            <person name="Hammon N."/>
            <person name="Israni S."/>
            <person name="Dalin E."/>
            <person name="Tice H."/>
            <person name="Pitluck S."/>
            <person name="Thompson L.S."/>
            <person name="Brettin T."/>
            <person name="Bruce D."/>
            <person name="Han C."/>
            <person name="Tapia R."/>
            <person name="Gilna P."/>
            <person name="Schmutz J."/>
            <person name="Larimer F."/>
            <person name="Land M."/>
            <person name="Hauser L."/>
            <person name="Kyrpides N."/>
            <person name="Mikhailova N."/>
            <person name="Janssen P.H."/>
            <person name="Kuske C.R."/>
            <person name="Richardson P."/>
        </authorList>
    </citation>
    <scope>NUCLEOTIDE SEQUENCE</scope>
    <source>
        <strain evidence="3">Ellin6076</strain>
    </source>
</reference>
<dbReference type="AlphaFoldDB" id="Q01SZ4"/>
<dbReference type="eggNOG" id="COG2227">
    <property type="taxonomic scope" value="Bacteria"/>
</dbReference>
<dbReference type="InterPro" id="IPR013216">
    <property type="entry name" value="Methyltransf_11"/>
</dbReference>
<sequence>MSYTGLAYRLPRPLRRHILNFEVEIEDAVVAFAAGLPDRARVLDAGAGEGQYRDRFARHRYCGVDLAVGDAAWDYSRLEALADLTALPFRTGAFDAALHIVTIEHLREPAAALAEIARTLAPGGLFLVAAPHEWEVHQAPHDYFRYTRYGLQHLLEKSGFEIREMHAAGGYFRLLARRLLNGLQFFTGGIRWLLFLPAALVLVPPALILPLLDRLDRDRNFTLGYICTARRRA</sequence>
<dbReference type="InterPro" id="IPR029063">
    <property type="entry name" value="SAM-dependent_MTases_sf"/>
</dbReference>
<dbReference type="EMBL" id="CP000473">
    <property type="protein sequence ID" value="ABJ87226.1"/>
    <property type="molecule type" value="Genomic_DNA"/>
</dbReference>
<dbReference type="KEGG" id="sus:Acid_6300"/>
<evidence type="ECO:0000313" key="3">
    <source>
        <dbReference type="EMBL" id="ABJ87226.1"/>
    </source>
</evidence>
<evidence type="ECO:0000256" key="1">
    <source>
        <dbReference type="SAM" id="Phobius"/>
    </source>
</evidence>